<dbReference type="PROSITE" id="PS01229">
    <property type="entry name" value="COF_2"/>
    <property type="match status" value="1"/>
</dbReference>
<evidence type="ECO:0000313" key="1">
    <source>
        <dbReference type="EMBL" id="AZK48888.1"/>
    </source>
</evidence>
<dbReference type="SUPFAM" id="SSF56784">
    <property type="entry name" value="HAD-like"/>
    <property type="match status" value="1"/>
</dbReference>
<dbReference type="GO" id="GO:0000287">
    <property type="term" value="F:magnesium ion binding"/>
    <property type="evidence" value="ECO:0007669"/>
    <property type="project" value="TreeGrafter"/>
</dbReference>
<sequence>MIFFDIDGTLLDHHKRLPGSAKAAIQTLQRLGHEVALATGRSPFMLQQVADELGIDSYVGFNGQYVVMKGKLIYAKPFQDEELDELSRFAADRGHPLVHLNEESMRSSMIHHPYVEQCISSLEYPPPECDPDYFRGRSIYQTMLFCEEVEEQPYRDQFAGLRFVRWHPYSLDVLPGGGSKANGIAQLIRSMGFEPEEVYAFGDNLNDLEMLQYVGHGVAMGNAPDSVKEIARHVTTDVDQHGIVHGLRMVGLLP</sequence>
<dbReference type="SFLD" id="SFLDS00003">
    <property type="entry name" value="Haloacid_Dehalogenase"/>
    <property type="match status" value="1"/>
</dbReference>
<dbReference type="CDD" id="cd07517">
    <property type="entry name" value="HAD_HPP"/>
    <property type="match status" value="1"/>
</dbReference>
<protein>
    <submittedName>
        <fullName evidence="1">Cof-type HAD-IIB family hydrolase</fullName>
    </submittedName>
</protein>
<dbReference type="GO" id="GO:0005829">
    <property type="term" value="C:cytosol"/>
    <property type="evidence" value="ECO:0007669"/>
    <property type="project" value="TreeGrafter"/>
</dbReference>
<evidence type="ECO:0000313" key="2">
    <source>
        <dbReference type="Proteomes" id="UP000273145"/>
    </source>
</evidence>
<keyword evidence="1" id="KW-0378">Hydrolase</keyword>
<accession>A0A3Q8S7D3</accession>
<dbReference type="Proteomes" id="UP000273145">
    <property type="component" value="Chromosome"/>
</dbReference>
<dbReference type="AlphaFoldDB" id="A0A3Q8S7D3"/>
<dbReference type="Pfam" id="PF08282">
    <property type="entry name" value="Hydrolase_3"/>
    <property type="match status" value="1"/>
</dbReference>
<gene>
    <name evidence="1" type="ORF">EIM92_06260</name>
</gene>
<name>A0A3Q8S7D3_9BACL</name>
<proteinExistence type="predicted"/>
<dbReference type="GO" id="GO:0016791">
    <property type="term" value="F:phosphatase activity"/>
    <property type="evidence" value="ECO:0007669"/>
    <property type="project" value="TreeGrafter"/>
</dbReference>
<dbReference type="KEGG" id="plen:EIM92_06260"/>
<dbReference type="Gene3D" id="3.40.50.1000">
    <property type="entry name" value="HAD superfamily/HAD-like"/>
    <property type="match status" value="1"/>
</dbReference>
<dbReference type="InterPro" id="IPR000150">
    <property type="entry name" value="Cof"/>
</dbReference>
<dbReference type="OrthoDB" id="9810101at2"/>
<organism evidence="1 2">
    <name type="scientific">Paenibacillus lentus</name>
    <dbReference type="NCBI Taxonomy" id="1338368"/>
    <lineage>
        <taxon>Bacteria</taxon>
        <taxon>Bacillati</taxon>
        <taxon>Bacillota</taxon>
        <taxon>Bacilli</taxon>
        <taxon>Bacillales</taxon>
        <taxon>Paenibacillaceae</taxon>
        <taxon>Paenibacillus</taxon>
    </lineage>
</organism>
<dbReference type="InterPro" id="IPR036412">
    <property type="entry name" value="HAD-like_sf"/>
</dbReference>
<dbReference type="PANTHER" id="PTHR10000">
    <property type="entry name" value="PHOSPHOSERINE PHOSPHATASE"/>
    <property type="match status" value="1"/>
</dbReference>
<reference evidence="1 2" key="1">
    <citation type="submission" date="2018-11" db="EMBL/GenBank/DDBJ databases">
        <title>Genome sequencing of Paenibacillus lentus DSM25539(T).</title>
        <authorList>
            <person name="Kook J.-K."/>
            <person name="Park S.-N."/>
            <person name="Lim Y.K."/>
        </authorList>
    </citation>
    <scope>NUCLEOTIDE SEQUENCE [LARGE SCALE GENOMIC DNA]</scope>
    <source>
        <strain evidence="1 2">DSM 25539</strain>
    </source>
</reference>
<dbReference type="Gene3D" id="3.30.1240.10">
    <property type="match status" value="1"/>
</dbReference>
<dbReference type="PANTHER" id="PTHR10000:SF25">
    <property type="entry name" value="PHOSPHATASE YKRA-RELATED"/>
    <property type="match status" value="1"/>
</dbReference>
<dbReference type="SFLD" id="SFLDG01144">
    <property type="entry name" value="C2.B.4:_PGP_Like"/>
    <property type="match status" value="1"/>
</dbReference>
<dbReference type="NCBIfam" id="TIGR00099">
    <property type="entry name" value="Cof-subfamily"/>
    <property type="match status" value="1"/>
</dbReference>
<dbReference type="SFLD" id="SFLDG01140">
    <property type="entry name" value="C2.B:_Phosphomannomutase_and_P"/>
    <property type="match status" value="1"/>
</dbReference>
<dbReference type="NCBIfam" id="TIGR01484">
    <property type="entry name" value="HAD-SF-IIB"/>
    <property type="match status" value="1"/>
</dbReference>
<dbReference type="EMBL" id="CP034248">
    <property type="protein sequence ID" value="AZK48888.1"/>
    <property type="molecule type" value="Genomic_DNA"/>
</dbReference>
<dbReference type="InterPro" id="IPR023214">
    <property type="entry name" value="HAD_sf"/>
</dbReference>
<keyword evidence="2" id="KW-1185">Reference proteome</keyword>
<dbReference type="InterPro" id="IPR006379">
    <property type="entry name" value="HAD-SF_hydro_IIB"/>
</dbReference>
<dbReference type="RefSeq" id="WP_125085032.1">
    <property type="nucleotide sequence ID" value="NZ_CP034248.1"/>
</dbReference>